<dbReference type="RefSeq" id="WP_200115154.1">
    <property type="nucleotide sequence ID" value="NZ_JAEHOH010000010.1"/>
</dbReference>
<gene>
    <name evidence="1" type="ORF">JD276_08180</name>
</gene>
<organism evidence="1 2">
    <name type="scientific">Leucobacter chromiisoli</name>
    <dbReference type="NCBI Taxonomy" id="2796471"/>
    <lineage>
        <taxon>Bacteria</taxon>
        <taxon>Bacillati</taxon>
        <taxon>Actinomycetota</taxon>
        <taxon>Actinomycetes</taxon>
        <taxon>Micrococcales</taxon>
        <taxon>Microbacteriaceae</taxon>
        <taxon>Leucobacter</taxon>
    </lineage>
</organism>
<reference evidence="1" key="1">
    <citation type="submission" date="2020-12" db="EMBL/GenBank/DDBJ databases">
        <title>Leucobacter sp. CAS1, isolated from Chromium sludge.</title>
        <authorList>
            <person name="Xu Z."/>
        </authorList>
    </citation>
    <scope>NUCLEOTIDE SEQUENCE</scope>
    <source>
        <strain evidence="1">CSA1</strain>
    </source>
</reference>
<dbReference type="EMBL" id="JAEHOH010000010">
    <property type="protein sequence ID" value="MBK0419011.1"/>
    <property type="molecule type" value="Genomic_DNA"/>
</dbReference>
<name>A0A934Q8E1_9MICO</name>
<dbReference type="AlphaFoldDB" id="A0A934Q8E1"/>
<keyword evidence="2" id="KW-1185">Reference proteome</keyword>
<proteinExistence type="predicted"/>
<evidence type="ECO:0000313" key="2">
    <source>
        <dbReference type="Proteomes" id="UP000608530"/>
    </source>
</evidence>
<comment type="caution">
    <text evidence="1">The sequence shown here is derived from an EMBL/GenBank/DDBJ whole genome shotgun (WGS) entry which is preliminary data.</text>
</comment>
<dbReference type="Proteomes" id="UP000608530">
    <property type="component" value="Unassembled WGS sequence"/>
</dbReference>
<evidence type="ECO:0000313" key="1">
    <source>
        <dbReference type="EMBL" id="MBK0419011.1"/>
    </source>
</evidence>
<protein>
    <submittedName>
        <fullName evidence="1">Uncharacterized protein</fullName>
    </submittedName>
</protein>
<sequence>MRFHLEIDLSALPQPHDAELGRILRYWAGNLSHYDLSVETSESIRDSAYEEVGSWRVTA</sequence>
<accession>A0A934Q8E1</accession>